<keyword evidence="1" id="KW-0472">Membrane</keyword>
<dbReference type="Proteomes" id="UP001249959">
    <property type="component" value="Unassembled WGS sequence"/>
</dbReference>
<evidence type="ECO:0000313" key="2">
    <source>
        <dbReference type="EMBL" id="MDU0808024.1"/>
    </source>
</evidence>
<keyword evidence="3" id="KW-1185">Reference proteome</keyword>
<proteinExistence type="predicted"/>
<organism evidence="2 3">
    <name type="scientific">Aquirufa regiilacus</name>
    <dbReference type="NCBI Taxonomy" id="3024868"/>
    <lineage>
        <taxon>Bacteria</taxon>
        <taxon>Pseudomonadati</taxon>
        <taxon>Bacteroidota</taxon>
        <taxon>Cytophagia</taxon>
        <taxon>Cytophagales</taxon>
        <taxon>Flectobacillaceae</taxon>
        <taxon>Aquirufa</taxon>
    </lineage>
</organism>
<comment type="caution">
    <text evidence="2">The sequence shown here is derived from an EMBL/GenBank/DDBJ whole genome shotgun (WGS) entry which is preliminary data.</text>
</comment>
<dbReference type="RefSeq" id="WP_316070270.1">
    <property type="nucleotide sequence ID" value="NZ_JAVNWW010000001.1"/>
</dbReference>
<evidence type="ECO:0000313" key="3">
    <source>
        <dbReference type="Proteomes" id="UP001249959"/>
    </source>
</evidence>
<evidence type="ECO:0000256" key="1">
    <source>
        <dbReference type="SAM" id="Phobius"/>
    </source>
</evidence>
<keyword evidence="1" id="KW-0812">Transmembrane</keyword>
<sequence>MIGMLKRVFDLEKIDIECKQCKSMIDTTYVFCPKCQHPTENYGKPVDYKKKFIQLLIIFGGLFIIGSSLYFMMSNLGLKKISFNNTSTNGLYHDSFNNSIELQSDGAVHYNQLNGNSISCHTNGTWSKLENNQLLISLEINSNCSFVSRYSGTWEIKDCFKYGQEEAGCLVKGDEFYFFKK</sequence>
<dbReference type="EMBL" id="JAVNWW010000001">
    <property type="protein sequence ID" value="MDU0808024.1"/>
    <property type="molecule type" value="Genomic_DNA"/>
</dbReference>
<keyword evidence="1" id="KW-1133">Transmembrane helix</keyword>
<reference evidence="2 3" key="1">
    <citation type="submission" date="2023-09" db="EMBL/GenBank/DDBJ databases">
        <title>Aquirufa genomes.</title>
        <authorList>
            <person name="Pitt A."/>
        </authorList>
    </citation>
    <scope>NUCLEOTIDE SEQUENCE [LARGE SCALE GENOMIC DNA]</scope>
    <source>
        <strain evidence="2 3">LEOWEIH-7C</strain>
    </source>
</reference>
<name>A0ABU3TQ77_9BACT</name>
<protein>
    <recommendedName>
        <fullName evidence="4">Zinc ribbon domain-containing protein</fullName>
    </recommendedName>
</protein>
<feature type="transmembrane region" description="Helical" evidence="1">
    <location>
        <begin position="52"/>
        <end position="72"/>
    </location>
</feature>
<accession>A0ABU3TQ77</accession>
<evidence type="ECO:0008006" key="4">
    <source>
        <dbReference type="Google" id="ProtNLM"/>
    </source>
</evidence>
<gene>
    <name evidence="2" type="ORF">PQG45_03125</name>
</gene>